<dbReference type="SUPFAM" id="SSF54637">
    <property type="entry name" value="Thioesterase/thiol ester dehydrase-isomerase"/>
    <property type="match status" value="1"/>
</dbReference>
<dbReference type="CDD" id="cd00586">
    <property type="entry name" value="4HBT"/>
    <property type="match status" value="1"/>
</dbReference>
<accession>A0A1G6JRG6</accession>
<dbReference type="InterPro" id="IPR029069">
    <property type="entry name" value="HotDog_dom_sf"/>
</dbReference>
<dbReference type="GO" id="GO:0047617">
    <property type="term" value="F:fatty acyl-CoA hydrolase activity"/>
    <property type="evidence" value="ECO:0007669"/>
    <property type="project" value="TreeGrafter"/>
</dbReference>
<organism evidence="1 2">
    <name type="scientific">Pelagirhabdus alkalitolerans</name>
    <dbReference type="NCBI Taxonomy" id="1612202"/>
    <lineage>
        <taxon>Bacteria</taxon>
        <taxon>Bacillati</taxon>
        <taxon>Bacillota</taxon>
        <taxon>Bacilli</taxon>
        <taxon>Bacillales</taxon>
        <taxon>Bacillaceae</taxon>
        <taxon>Pelagirhabdus</taxon>
    </lineage>
</organism>
<dbReference type="OrthoDB" id="6117985at2"/>
<dbReference type="Pfam" id="PF13279">
    <property type="entry name" value="4HBT_2"/>
    <property type="match status" value="1"/>
</dbReference>
<name>A0A1G6JRG6_9BACI</name>
<dbReference type="STRING" id="1612202.SAMN05421734_105121"/>
<dbReference type="EMBL" id="FMYI01000005">
    <property type="protein sequence ID" value="SDC21293.1"/>
    <property type="molecule type" value="Genomic_DNA"/>
</dbReference>
<keyword evidence="2" id="KW-1185">Reference proteome</keyword>
<dbReference type="RefSeq" id="WP_090795535.1">
    <property type="nucleotide sequence ID" value="NZ_FMYI01000005.1"/>
</dbReference>
<evidence type="ECO:0000313" key="1">
    <source>
        <dbReference type="EMBL" id="SDC21293.1"/>
    </source>
</evidence>
<dbReference type="AlphaFoldDB" id="A0A1G6JRG6"/>
<protein>
    <submittedName>
        <fullName evidence="1">Acyl-CoA thioester hydrolase</fullName>
    </submittedName>
</protein>
<dbReference type="PANTHER" id="PTHR31793:SF2">
    <property type="entry name" value="BLR1345 PROTEIN"/>
    <property type="match status" value="1"/>
</dbReference>
<dbReference type="PANTHER" id="PTHR31793">
    <property type="entry name" value="4-HYDROXYBENZOYL-COA THIOESTERASE FAMILY MEMBER"/>
    <property type="match status" value="1"/>
</dbReference>
<dbReference type="Proteomes" id="UP000242949">
    <property type="component" value="Unassembled WGS sequence"/>
</dbReference>
<reference evidence="2" key="1">
    <citation type="submission" date="2016-09" db="EMBL/GenBank/DDBJ databases">
        <authorList>
            <person name="Varghese N."/>
            <person name="Submissions S."/>
        </authorList>
    </citation>
    <scope>NUCLEOTIDE SEQUENCE [LARGE SCALE GENOMIC DNA]</scope>
    <source>
        <strain evidence="2">S5</strain>
    </source>
</reference>
<proteinExistence type="predicted"/>
<sequence length="156" mass="17755">MKLTTYHTHVKPEEVDYNGHMNDAVYAAVFSEAVDDLMSQIGLTKDFIRAESHTLYTLETHLCYLKEAHQGEALTVRVKLIDYDKKRLHVLFIMTNQKDERIATSEQMLMGIDQTIGRPAPFLPTIREAIDAIWHEQPSGVGCEQVGRTIGIKRKA</sequence>
<dbReference type="Gene3D" id="3.10.129.10">
    <property type="entry name" value="Hotdog Thioesterase"/>
    <property type="match status" value="1"/>
</dbReference>
<gene>
    <name evidence="1" type="ORF">SAMN05421734_105121</name>
</gene>
<keyword evidence="1" id="KW-0378">Hydrolase</keyword>
<evidence type="ECO:0000313" key="2">
    <source>
        <dbReference type="Proteomes" id="UP000242949"/>
    </source>
</evidence>
<dbReference type="InterPro" id="IPR050563">
    <property type="entry name" value="4-hydroxybenzoyl-CoA_TE"/>
</dbReference>